<dbReference type="EMBL" id="JAAVLN010000002">
    <property type="protein sequence ID" value="NKC03901.1"/>
    <property type="molecule type" value="Genomic_DNA"/>
</dbReference>
<keyword evidence="1" id="KW-1133">Transmembrane helix</keyword>
<keyword evidence="1" id="KW-0472">Membrane</keyword>
<gene>
    <name evidence="2" type="ORF">HED55_13405</name>
</gene>
<organism evidence="2 3">
    <name type="scientific">Brucella haematophila</name>
    <dbReference type="NCBI Taxonomy" id="419474"/>
    <lineage>
        <taxon>Bacteria</taxon>
        <taxon>Pseudomonadati</taxon>
        <taxon>Pseudomonadota</taxon>
        <taxon>Alphaproteobacteria</taxon>
        <taxon>Hyphomicrobiales</taxon>
        <taxon>Brucellaceae</taxon>
        <taxon>Brucella/Ochrobactrum group</taxon>
        <taxon>Brucella</taxon>
    </lineage>
</organism>
<name>A0ABX1DM82_9HYPH</name>
<keyword evidence="1" id="KW-0812">Transmembrane</keyword>
<accession>A0ABX1DM82</accession>
<evidence type="ECO:0000313" key="3">
    <source>
        <dbReference type="Proteomes" id="UP000704467"/>
    </source>
</evidence>
<sequence>MKRQNDDADAVSATQILLAHCAAILATTLLVLALALALVPIGTALMPL</sequence>
<proteinExistence type="predicted"/>
<protein>
    <submittedName>
        <fullName evidence="2">Uncharacterized protein</fullName>
    </submittedName>
</protein>
<feature type="transmembrane region" description="Helical" evidence="1">
    <location>
        <begin position="21"/>
        <end position="46"/>
    </location>
</feature>
<keyword evidence="3" id="KW-1185">Reference proteome</keyword>
<dbReference type="RefSeq" id="WP_171058789.1">
    <property type="nucleotide sequence ID" value="NZ_JBHEEQ010000009.1"/>
</dbReference>
<comment type="caution">
    <text evidence="2">The sequence shown here is derived from an EMBL/GenBank/DDBJ whole genome shotgun (WGS) entry which is preliminary data.</text>
</comment>
<dbReference type="Proteomes" id="UP000704467">
    <property type="component" value="Unassembled WGS sequence"/>
</dbReference>
<reference evidence="2 3" key="1">
    <citation type="submission" date="2020-03" db="EMBL/GenBank/DDBJ databases">
        <title>Whole genome sequencing of clinical and environmental type strains of Ochrobactrum.</title>
        <authorList>
            <person name="Dharne M."/>
        </authorList>
    </citation>
    <scope>NUCLEOTIDE SEQUENCE [LARGE SCALE GENOMIC DNA]</scope>
    <source>
        <strain evidence="2 3">CIP 109452</strain>
    </source>
</reference>
<evidence type="ECO:0000313" key="2">
    <source>
        <dbReference type="EMBL" id="NKC03901.1"/>
    </source>
</evidence>
<evidence type="ECO:0000256" key="1">
    <source>
        <dbReference type="SAM" id="Phobius"/>
    </source>
</evidence>